<evidence type="ECO:0000256" key="1">
    <source>
        <dbReference type="ARBA" id="ARBA00001936"/>
    </source>
</evidence>
<dbReference type="AlphaFoldDB" id="A0A174D9W5"/>
<keyword evidence="3" id="KW-0464">Manganese</keyword>
<comment type="cofactor">
    <cofactor evidence="1">
        <name>Mn(2+)</name>
        <dbReference type="ChEBI" id="CHEBI:29035"/>
    </cofactor>
</comment>
<gene>
    <name evidence="9" type="ORF">ERS852491_01611</name>
</gene>
<dbReference type="SUPFAM" id="SSF51182">
    <property type="entry name" value="RmlC-like cupins"/>
    <property type="match status" value="1"/>
</dbReference>
<keyword evidence="2" id="KW-0479">Metal-binding</keyword>
<evidence type="ECO:0000256" key="4">
    <source>
        <dbReference type="ARBA" id="ARBA00023235"/>
    </source>
</evidence>
<dbReference type="EC" id="5.3.1.15" evidence="8"/>
<proteinExistence type="inferred from homology"/>
<protein>
    <recommendedName>
        <fullName evidence="8">D-lyxose ketol-isomerase</fullName>
        <ecNumber evidence="8">5.3.1.15</ecNumber>
    </recommendedName>
</protein>
<evidence type="ECO:0000256" key="3">
    <source>
        <dbReference type="ARBA" id="ARBA00023211"/>
    </source>
</evidence>
<comment type="similarity">
    <text evidence="7">Belongs to the D-lyxose ketol-isomerase family.</text>
</comment>
<dbReference type="STRING" id="39482.ERS852491_01611"/>
<dbReference type="Proteomes" id="UP000095544">
    <property type="component" value="Unassembled WGS sequence"/>
</dbReference>
<dbReference type="GO" id="GO:0046872">
    <property type="term" value="F:metal ion binding"/>
    <property type="evidence" value="ECO:0007669"/>
    <property type="project" value="UniProtKB-KW"/>
</dbReference>
<reference evidence="9 10" key="1">
    <citation type="submission" date="2015-09" db="EMBL/GenBank/DDBJ databases">
        <authorList>
            <consortium name="Pathogen Informatics"/>
        </authorList>
    </citation>
    <scope>NUCLEOTIDE SEQUENCE [LARGE SCALE GENOMIC DNA]</scope>
    <source>
        <strain evidence="9 10">2789STDY5834876</strain>
    </source>
</reference>
<dbReference type="InterPro" id="IPR014710">
    <property type="entry name" value="RmlC-like_jellyroll"/>
</dbReference>
<keyword evidence="5" id="KW-0119">Carbohydrate metabolism</keyword>
<organism evidence="9 10">
    <name type="scientific">Faecalicatena contorta</name>
    <dbReference type="NCBI Taxonomy" id="39482"/>
    <lineage>
        <taxon>Bacteria</taxon>
        <taxon>Bacillati</taxon>
        <taxon>Bacillota</taxon>
        <taxon>Clostridia</taxon>
        <taxon>Lachnospirales</taxon>
        <taxon>Lachnospiraceae</taxon>
        <taxon>Faecalicatena</taxon>
    </lineage>
</organism>
<dbReference type="RefSeq" id="WP_087148804.1">
    <property type="nucleotide sequence ID" value="NZ_CYZU01000011.1"/>
</dbReference>
<evidence type="ECO:0000256" key="8">
    <source>
        <dbReference type="ARBA" id="ARBA00044972"/>
    </source>
</evidence>
<dbReference type="OrthoDB" id="9781654at2"/>
<evidence type="ECO:0000313" key="9">
    <source>
        <dbReference type="EMBL" id="CUO22324.1"/>
    </source>
</evidence>
<dbReference type="GO" id="GO:0047828">
    <property type="term" value="F:D-lyxose ketol-isomerase activity"/>
    <property type="evidence" value="ECO:0007669"/>
    <property type="project" value="UniProtKB-EC"/>
</dbReference>
<evidence type="ECO:0000313" key="10">
    <source>
        <dbReference type="Proteomes" id="UP000095544"/>
    </source>
</evidence>
<dbReference type="InterPro" id="IPR011051">
    <property type="entry name" value="RmlC_Cupin_sf"/>
</dbReference>
<evidence type="ECO:0000256" key="7">
    <source>
        <dbReference type="ARBA" id="ARBA00044951"/>
    </source>
</evidence>
<name>A0A174D9W5_9FIRM</name>
<dbReference type="Pfam" id="PF07385">
    <property type="entry name" value="Lyx_isomer"/>
    <property type="match status" value="1"/>
</dbReference>
<dbReference type="EMBL" id="CYZU01000011">
    <property type="protein sequence ID" value="CUO22324.1"/>
    <property type="molecule type" value="Genomic_DNA"/>
</dbReference>
<dbReference type="Gene3D" id="2.60.120.10">
    <property type="entry name" value="Jelly Rolls"/>
    <property type="match status" value="1"/>
</dbReference>
<keyword evidence="4 9" id="KW-0413">Isomerase</keyword>
<accession>A0A174D9W5</accession>
<evidence type="ECO:0000256" key="2">
    <source>
        <dbReference type="ARBA" id="ARBA00022723"/>
    </source>
</evidence>
<sequence>MIAREQYEEYKVNTLSALDKAGIALTEEEKNQVEVADFGLNRLNEIGLQVITYVNTQRCCAKELVLMPYQICPEHRHPEIDGLKGKEETFRCRRGTVFLYVGGFADSGQKEGIAGKIPKDMEEYFTVFHEICLHPGEQYTLVEDTLHWFQAGEEGCIVSEFSTRSVDEADIFTDIHINRMPQVGE</sequence>
<evidence type="ECO:0000256" key="6">
    <source>
        <dbReference type="ARBA" id="ARBA00044907"/>
    </source>
</evidence>
<dbReference type="InterPro" id="IPR010864">
    <property type="entry name" value="D-lyxose_isomer"/>
</dbReference>
<evidence type="ECO:0000256" key="5">
    <source>
        <dbReference type="ARBA" id="ARBA00023277"/>
    </source>
</evidence>
<dbReference type="CDD" id="cd20308">
    <property type="entry name" value="cupin_YdaE"/>
    <property type="match status" value="1"/>
</dbReference>
<comment type="catalytic activity">
    <reaction evidence="6">
        <text>D-lyxose = D-xylulose</text>
        <dbReference type="Rhea" id="RHEA:14201"/>
        <dbReference type="ChEBI" id="CHEBI:16789"/>
        <dbReference type="ChEBI" id="CHEBI:17140"/>
        <dbReference type="EC" id="5.3.1.15"/>
    </reaction>
</comment>